<gene>
    <name evidence="1" type="ORF">DC3_52890</name>
</gene>
<dbReference type="AlphaFoldDB" id="A0A511N9Z9"/>
<sequence>MPNKVVKLERWEICRNVEETSCQYCGVPLYTGDAVYQDQSSGADYCSTHCAKASTRADTLKVI</sequence>
<organism evidence="1 2">
    <name type="scientific">Deinococcus cellulosilyticus (strain DSM 18568 / NBRC 106333 / KACC 11606 / 5516J-15)</name>
    <dbReference type="NCBI Taxonomy" id="1223518"/>
    <lineage>
        <taxon>Bacteria</taxon>
        <taxon>Thermotogati</taxon>
        <taxon>Deinococcota</taxon>
        <taxon>Deinococci</taxon>
        <taxon>Deinococcales</taxon>
        <taxon>Deinococcaceae</taxon>
        <taxon>Deinococcus</taxon>
    </lineage>
</organism>
<evidence type="ECO:0000313" key="1">
    <source>
        <dbReference type="EMBL" id="GEM49654.1"/>
    </source>
</evidence>
<reference evidence="1 2" key="1">
    <citation type="submission" date="2019-07" db="EMBL/GenBank/DDBJ databases">
        <title>Whole genome shotgun sequence of Deinococcus cellulosilyticus NBRC 106333.</title>
        <authorList>
            <person name="Hosoyama A."/>
            <person name="Uohara A."/>
            <person name="Ohji S."/>
            <person name="Ichikawa N."/>
        </authorList>
    </citation>
    <scope>NUCLEOTIDE SEQUENCE [LARGE SCALE GENOMIC DNA]</scope>
    <source>
        <strain evidence="1 2">NBRC 106333</strain>
    </source>
</reference>
<comment type="caution">
    <text evidence="1">The sequence shown here is derived from an EMBL/GenBank/DDBJ whole genome shotgun (WGS) entry which is preliminary data.</text>
</comment>
<dbReference type="EMBL" id="BJXB01000039">
    <property type="protein sequence ID" value="GEM49654.1"/>
    <property type="molecule type" value="Genomic_DNA"/>
</dbReference>
<evidence type="ECO:0008006" key="3">
    <source>
        <dbReference type="Google" id="ProtNLM"/>
    </source>
</evidence>
<evidence type="ECO:0000313" key="2">
    <source>
        <dbReference type="Proteomes" id="UP000321306"/>
    </source>
</evidence>
<keyword evidence="2" id="KW-1185">Reference proteome</keyword>
<dbReference type="RefSeq" id="WP_146890594.1">
    <property type="nucleotide sequence ID" value="NZ_BJXB01000039.1"/>
</dbReference>
<protein>
    <recommendedName>
        <fullName evidence="3">MYM-type domain-containing protein</fullName>
    </recommendedName>
</protein>
<proteinExistence type="predicted"/>
<name>A0A511N9Z9_DEIC1</name>
<accession>A0A511N9Z9</accession>
<dbReference type="Proteomes" id="UP000321306">
    <property type="component" value="Unassembled WGS sequence"/>
</dbReference>